<dbReference type="CDD" id="cd02440">
    <property type="entry name" value="AdoMet_MTases"/>
    <property type="match status" value="1"/>
</dbReference>
<keyword evidence="2" id="KW-0808">Transferase</keyword>
<reference evidence="2 3" key="1">
    <citation type="submission" date="2024-02" db="EMBL/GenBank/DDBJ databases">
        <title>Genome and pathogenicity analysis of Helicobacter mastomyrinus isolated from mice.</title>
        <authorList>
            <person name="Zhu L."/>
        </authorList>
    </citation>
    <scope>NUCLEOTIDE SEQUENCE [LARGE SCALE GENOMIC DNA]</scope>
    <source>
        <strain evidence="2 3">Hm-17</strain>
    </source>
</reference>
<dbReference type="InterPro" id="IPR041698">
    <property type="entry name" value="Methyltransf_25"/>
</dbReference>
<dbReference type="EMBL" id="CP145316">
    <property type="protein sequence ID" value="XAM18347.1"/>
    <property type="molecule type" value="Genomic_DNA"/>
</dbReference>
<dbReference type="EC" id="2.1.-.-" evidence="2"/>
<proteinExistence type="predicted"/>
<dbReference type="Pfam" id="PF13649">
    <property type="entry name" value="Methyltransf_25"/>
    <property type="match status" value="1"/>
</dbReference>
<dbReference type="InterPro" id="IPR029063">
    <property type="entry name" value="SAM-dependent_MTases_sf"/>
</dbReference>
<gene>
    <name evidence="2" type="ORF">V3I05_01300</name>
</gene>
<name>A0ABZ3F892_9HELI</name>
<accession>A0ABZ3F892</accession>
<organism evidence="2 3">
    <name type="scientific">Helicobacter mastomyrinus</name>
    <dbReference type="NCBI Taxonomy" id="287948"/>
    <lineage>
        <taxon>Bacteria</taxon>
        <taxon>Pseudomonadati</taxon>
        <taxon>Campylobacterota</taxon>
        <taxon>Epsilonproteobacteria</taxon>
        <taxon>Campylobacterales</taxon>
        <taxon>Helicobacteraceae</taxon>
        <taxon>Helicobacter</taxon>
    </lineage>
</organism>
<dbReference type="SUPFAM" id="SSF53335">
    <property type="entry name" value="S-adenosyl-L-methionine-dependent methyltransferases"/>
    <property type="match status" value="1"/>
</dbReference>
<evidence type="ECO:0000313" key="3">
    <source>
        <dbReference type="Proteomes" id="UP001434737"/>
    </source>
</evidence>
<dbReference type="GO" id="GO:0032259">
    <property type="term" value="P:methylation"/>
    <property type="evidence" value="ECO:0007669"/>
    <property type="project" value="UniProtKB-KW"/>
</dbReference>
<keyword evidence="2" id="KW-0489">Methyltransferase</keyword>
<dbReference type="GO" id="GO:0008168">
    <property type="term" value="F:methyltransferase activity"/>
    <property type="evidence" value="ECO:0007669"/>
    <property type="project" value="UniProtKB-KW"/>
</dbReference>
<keyword evidence="3" id="KW-1185">Reference proteome</keyword>
<sequence>MHEDALKWNERYKNDFMPNEPSAFVINACALLEAHFPQLKVIKDTDNPRPVALDIACGNGRHAKVLSQLGFMVDALDISSIALKNLANIAHITPVLADLDNFIFTPNRYDVVLNSFFLDIRLFPSLIASLKPNGIVLFETFIRLDVDSHLDKAEKALYVNELESIFSPQNGFITLHHHIYENIESSTGKRAAYPHIVQFIAQYTGNHNDI</sequence>
<dbReference type="RefSeq" id="WP_300732680.1">
    <property type="nucleotide sequence ID" value="NZ_CP145316.1"/>
</dbReference>
<dbReference type="Proteomes" id="UP001434737">
    <property type="component" value="Chromosome"/>
</dbReference>
<protein>
    <submittedName>
        <fullName evidence="2">Class I SAM-dependent methyltransferase</fullName>
        <ecNumber evidence="2">2.1.-.-</ecNumber>
    </submittedName>
</protein>
<evidence type="ECO:0000259" key="1">
    <source>
        <dbReference type="Pfam" id="PF13649"/>
    </source>
</evidence>
<feature type="domain" description="Methyltransferase" evidence="1">
    <location>
        <begin position="53"/>
        <end position="134"/>
    </location>
</feature>
<evidence type="ECO:0000313" key="2">
    <source>
        <dbReference type="EMBL" id="XAM18347.1"/>
    </source>
</evidence>
<dbReference type="Gene3D" id="3.40.50.150">
    <property type="entry name" value="Vaccinia Virus protein VP39"/>
    <property type="match status" value="1"/>
</dbReference>